<dbReference type="PANTHER" id="PTHR23320:SF125">
    <property type="entry name" value="TRANSMEMBRANE PROTEIN 176L.1-RELATED"/>
    <property type="match status" value="1"/>
</dbReference>
<evidence type="ECO:0000256" key="5">
    <source>
        <dbReference type="ARBA" id="ARBA00023136"/>
    </source>
</evidence>
<name>A0A3Q1HMN7_ANATE</name>
<comment type="similarity">
    <text evidence="2">Belongs to the MS4A family.</text>
</comment>
<dbReference type="OMA" id="KALCYNP"/>
<feature type="transmembrane region" description="Helical" evidence="6">
    <location>
        <begin position="57"/>
        <end position="84"/>
    </location>
</feature>
<dbReference type="FunCoup" id="A0A3Q1HMN7">
    <property type="interactions" value="3"/>
</dbReference>
<dbReference type="InterPro" id="IPR007237">
    <property type="entry name" value="CD20-like"/>
</dbReference>
<organism evidence="7 8">
    <name type="scientific">Anabas testudineus</name>
    <name type="common">Climbing perch</name>
    <name type="synonym">Anthias testudineus</name>
    <dbReference type="NCBI Taxonomy" id="64144"/>
    <lineage>
        <taxon>Eukaryota</taxon>
        <taxon>Metazoa</taxon>
        <taxon>Chordata</taxon>
        <taxon>Craniata</taxon>
        <taxon>Vertebrata</taxon>
        <taxon>Euteleostomi</taxon>
        <taxon>Actinopterygii</taxon>
        <taxon>Neopterygii</taxon>
        <taxon>Teleostei</taxon>
        <taxon>Neoteleostei</taxon>
        <taxon>Acanthomorphata</taxon>
        <taxon>Anabantaria</taxon>
        <taxon>Anabantiformes</taxon>
        <taxon>Anabantoidei</taxon>
        <taxon>Anabantidae</taxon>
        <taxon>Anabas</taxon>
    </lineage>
</organism>
<evidence type="ECO:0000256" key="1">
    <source>
        <dbReference type="ARBA" id="ARBA00004141"/>
    </source>
</evidence>
<dbReference type="Proteomes" id="UP000265040">
    <property type="component" value="Chromosome 16"/>
</dbReference>
<dbReference type="Ensembl" id="ENSATET00000008796.3">
    <property type="protein sequence ID" value="ENSATEP00000008644.2"/>
    <property type="gene ID" value="ENSATEG00000006083.3"/>
</dbReference>
<feature type="transmembrane region" description="Helical" evidence="6">
    <location>
        <begin position="190"/>
        <end position="213"/>
    </location>
</feature>
<dbReference type="AlphaFoldDB" id="A0A3Q1HMN7"/>
<evidence type="ECO:0008006" key="9">
    <source>
        <dbReference type="Google" id="ProtNLM"/>
    </source>
</evidence>
<feature type="transmembrane region" description="Helical" evidence="6">
    <location>
        <begin position="90"/>
        <end position="109"/>
    </location>
</feature>
<reference evidence="7" key="2">
    <citation type="submission" date="2025-08" db="UniProtKB">
        <authorList>
            <consortium name="Ensembl"/>
        </authorList>
    </citation>
    <scope>IDENTIFICATION</scope>
</reference>
<evidence type="ECO:0000256" key="2">
    <source>
        <dbReference type="ARBA" id="ARBA00009565"/>
    </source>
</evidence>
<accession>A0A3Q1HMN7</accession>
<dbReference type="Pfam" id="PF04103">
    <property type="entry name" value="CD20"/>
    <property type="match status" value="1"/>
</dbReference>
<reference evidence="7" key="1">
    <citation type="submission" date="2021-04" db="EMBL/GenBank/DDBJ databases">
        <authorList>
            <consortium name="Wellcome Sanger Institute Data Sharing"/>
        </authorList>
    </citation>
    <scope>NUCLEOTIDE SEQUENCE [LARGE SCALE GENOMIC DNA]</scope>
</reference>
<dbReference type="PANTHER" id="PTHR23320">
    <property type="entry name" value="MEMBRANE-SPANNING 4-DOMAINS SUBFAMILY A MS4A -RELATED"/>
    <property type="match status" value="1"/>
</dbReference>
<feature type="transmembrane region" description="Helical" evidence="6">
    <location>
        <begin position="116"/>
        <end position="141"/>
    </location>
</feature>
<reference evidence="7" key="3">
    <citation type="submission" date="2025-09" db="UniProtKB">
        <authorList>
            <consortium name="Ensembl"/>
        </authorList>
    </citation>
    <scope>IDENTIFICATION</scope>
</reference>
<dbReference type="InterPro" id="IPR030417">
    <property type="entry name" value="MS4A"/>
</dbReference>
<evidence type="ECO:0000313" key="8">
    <source>
        <dbReference type="Proteomes" id="UP000265040"/>
    </source>
</evidence>
<keyword evidence="5 6" id="KW-0472">Membrane</keyword>
<keyword evidence="4 6" id="KW-1133">Transmembrane helix</keyword>
<evidence type="ECO:0000256" key="4">
    <source>
        <dbReference type="ARBA" id="ARBA00022989"/>
    </source>
</evidence>
<keyword evidence="8" id="KW-1185">Reference proteome</keyword>
<proteinExistence type="inferred from homology"/>
<dbReference type="STRING" id="64144.ENSATEP00000008644"/>
<evidence type="ECO:0000256" key="6">
    <source>
        <dbReference type="SAM" id="Phobius"/>
    </source>
</evidence>
<dbReference type="InParanoid" id="A0A3Q1HMN7"/>
<dbReference type="GeneTree" id="ENSGT00510000051675"/>
<evidence type="ECO:0000313" key="7">
    <source>
        <dbReference type="Ensembl" id="ENSATEP00000008644.2"/>
    </source>
</evidence>
<evidence type="ECO:0000256" key="3">
    <source>
        <dbReference type="ARBA" id="ARBA00022692"/>
    </source>
</evidence>
<keyword evidence="3 6" id="KW-0812">Transmembrane</keyword>
<protein>
    <recommendedName>
        <fullName evidence="9">Transmembrane protein 176l.4</fullName>
    </recommendedName>
</protein>
<sequence>MSISMTKANDVTVLTLTSDPQSSLPPLCQILKALCYNPVCCTVSEHLRRIQRNSQSVLGTLHIMVGLLNIGLGLILLIADIYVYPVEYTFFPVWLGILFIIFGITCILSEKYPSPCLVIVNVILNLAGVAFAITAVTLYGITMGNIYLRRNCATYYWYDQTTPSPSSRDTELRAECMWNRAIALMLVRSITAVLIVLSALELCVAISASVLGIKALRKREKTEVNYLKSPNSHHLKMTDLKFYHSCSFISVRKCTSIKGKTFRRQW</sequence>
<dbReference type="GO" id="GO:0016020">
    <property type="term" value="C:membrane"/>
    <property type="evidence" value="ECO:0007669"/>
    <property type="project" value="UniProtKB-SubCell"/>
</dbReference>
<comment type="subcellular location">
    <subcellularLocation>
        <location evidence="1">Membrane</location>
        <topology evidence="1">Multi-pass membrane protein</topology>
    </subcellularLocation>
</comment>